<gene>
    <name evidence="4" type="ORF">EZE20_09245</name>
</gene>
<name>A0A4R4KH86_9BACT</name>
<protein>
    <submittedName>
        <fullName evidence="4">DUF4974 domain-containing protein</fullName>
    </submittedName>
</protein>
<dbReference type="Pfam" id="PF04773">
    <property type="entry name" value="FecR"/>
    <property type="match status" value="1"/>
</dbReference>
<evidence type="ECO:0000313" key="5">
    <source>
        <dbReference type="Proteomes" id="UP000295706"/>
    </source>
</evidence>
<keyword evidence="1" id="KW-1133">Transmembrane helix</keyword>
<dbReference type="PANTHER" id="PTHR30273">
    <property type="entry name" value="PERIPLASMIC SIGNAL SENSOR AND SIGMA FACTOR ACTIVATOR FECR-RELATED"/>
    <property type="match status" value="1"/>
</dbReference>
<dbReference type="InterPro" id="IPR032508">
    <property type="entry name" value="FecR_C"/>
</dbReference>
<reference evidence="4 5" key="1">
    <citation type="submission" date="2019-02" db="EMBL/GenBank/DDBJ databases">
        <title>Arundinibacter roseus gen. nov., sp. nov., a new member of the family Cytophagaceae.</title>
        <authorList>
            <person name="Szuroczki S."/>
            <person name="Khayer B."/>
            <person name="Sproer C."/>
            <person name="Toumi M."/>
            <person name="Szabo A."/>
            <person name="Felfoldi T."/>
            <person name="Schumann P."/>
            <person name="Toth E."/>
        </authorList>
    </citation>
    <scope>NUCLEOTIDE SEQUENCE [LARGE SCALE GENOMIC DNA]</scope>
    <source>
        <strain evidence="4 5">DMA-k-7a</strain>
    </source>
</reference>
<dbReference type="OrthoDB" id="1452822at2"/>
<evidence type="ECO:0000259" key="3">
    <source>
        <dbReference type="Pfam" id="PF16344"/>
    </source>
</evidence>
<evidence type="ECO:0000256" key="1">
    <source>
        <dbReference type="SAM" id="Phobius"/>
    </source>
</evidence>
<dbReference type="Pfam" id="PF16344">
    <property type="entry name" value="FecR_C"/>
    <property type="match status" value="1"/>
</dbReference>
<keyword evidence="1" id="KW-0472">Membrane</keyword>
<dbReference type="EMBL" id="SMJU01000005">
    <property type="protein sequence ID" value="TDB65939.1"/>
    <property type="molecule type" value="Genomic_DNA"/>
</dbReference>
<keyword evidence="5" id="KW-1185">Reference proteome</keyword>
<dbReference type="InterPro" id="IPR006860">
    <property type="entry name" value="FecR"/>
</dbReference>
<feature type="domain" description="Protein FecR C-terminal" evidence="3">
    <location>
        <begin position="263"/>
        <end position="328"/>
    </location>
</feature>
<accession>A0A4R4KH86</accession>
<comment type="caution">
    <text evidence="4">The sequence shown here is derived from an EMBL/GenBank/DDBJ whole genome shotgun (WGS) entry which is preliminary data.</text>
</comment>
<organism evidence="4 5">
    <name type="scientific">Arundinibacter roseus</name>
    <dbReference type="NCBI Taxonomy" id="2070510"/>
    <lineage>
        <taxon>Bacteria</taxon>
        <taxon>Pseudomonadati</taxon>
        <taxon>Bacteroidota</taxon>
        <taxon>Cytophagia</taxon>
        <taxon>Cytophagales</taxon>
        <taxon>Spirosomataceae</taxon>
        <taxon>Arundinibacter</taxon>
    </lineage>
</organism>
<dbReference type="InterPro" id="IPR012373">
    <property type="entry name" value="Ferrdict_sens_TM"/>
</dbReference>
<proteinExistence type="predicted"/>
<keyword evidence="1" id="KW-0812">Transmembrane</keyword>
<dbReference type="PANTHER" id="PTHR30273:SF2">
    <property type="entry name" value="PROTEIN FECR"/>
    <property type="match status" value="1"/>
</dbReference>
<dbReference type="Proteomes" id="UP000295706">
    <property type="component" value="Unassembled WGS sequence"/>
</dbReference>
<dbReference type="PIRSF" id="PIRSF018266">
    <property type="entry name" value="FecR"/>
    <property type="match status" value="1"/>
</dbReference>
<dbReference type="GO" id="GO:0016989">
    <property type="term" value="F:sigma factor antagonist activity"/>
    <property type="evidence" value="ECO:0007669"/>
    <property type="project" value="TreeGrafter"/>
</dbReference>
<dbReference type="Gene3D" id="2.60.120.1440">
    <property type="match status" value="1"/>
</dbReference>
<evidence type="ECO:0000313" key="4">
    <source>
        <dbReference type="EMBL" id="TDB65939.1"/>
    </source>
</evidence>
<dbReference type="AlphaFoldDB" id="A0A4R4KH86"/>
<feature type="transmembrane region" description="Helical" evidence="1">
    <location>
        <begin position="77"/>
        <end position="97"/>
    </location>
</feature>
<feature type="domain" description="FecR protein" evidence="2">
    <location>
        <begin position="121"/>
        <end position="212"/>
    </location>
</feature>
<dbReference type="Gene3D" id="3.55.50.30">
    <property type="match status" value="1"/>
</dbReference>
<sequence length="337" mass="38218">MKNAPFPPELLQRYLNQQCTDTERQMIDDWYRSVDFESSLVGYEFQEERLFEQIRAQIAVEEQADILPLKTTRRWRFWVPAAAAVAILALGFAYLMLRLPAPALLTSVLNDSPALVEFVNTQKKVVRYTLPDSSTLWLYPGAKLSYEPALAEAASRKVWFEGEGFFDVARDETRPFIVYSDDLKTEVLGTSFHVKAYKNDPTYEVSVLSGSVAVSNSDEAQKTEKVVLKPSQQAIFEKTTQRISTNTLPEYTPTRERWQPATLAFEDAPLAEVIAQLDTVFKVQLVVANPALKNCRLTVDFTQQRLPEMLEMINTLLNTTYEMDGTTIRLSGEGCAM</sequence>
<dbReference type="RefSeq" id="WP_132116809.1">
    <property type="nucleotide sequence ID" value="NZ_SMJU01000005.1"/>
</dbReference>
<evidence type="ECO:0000259" key="2">
    <source>
        <dbReference type="Pfam" id="PF04773"/>
    </source>
</evidence>